<evidence type="ECO:0000256" key="1">
    <source>
        <dbReference type="SAM" id="SignalP"/>
    </source>
</evidence>
<evidence type="ECO:0000313" key="2">
    <source>
        <dbReference type="EMBL" id="KAF9976778.1"/>
    </source>
</evidence>
<evidence type="ECO:0000313" key="3">
    <source>
        <dbReference type="Proteomes" id="UP000749646"/>
    </source>
</evidence>
<dbReference type="AlphaFoldDB" id="A0A9P6JGQ8"/>
<reference evidence="2" key="1">
    <citation type="journal article" date="2020" name="Fungal Divers.">
        <title>Resolving the Mortierellaceae phylogeny through synthesis of multi-gene phylogenetics and phylogenomics.</title>
        <authorList>
            <person name="Vandepol N."/>
            <person name="Liber J."/>
            <person name="Desiro A."/>
            <person name="Na H."/>
            <person name="Kennedy M."/>
            <person name="Barry K."/>
            <person name="Grigoriev I.V."/>
            <person name="Miller A.N."/>
            <person name="O'Donnell K."/>
            <person name="Stajich J.E."/>
            <person name="Bonito G."/>
        </authorList>
    </citation>
    <scope>NUCLEOTIDE SEQUENCE</scope>
    <source>
        <strain evidence="2">MES-2147</strain>
    </source>
</reference>
<proteinExistence type="predicted"/>
<protein>
    <submittedName>
        <fullName evidence="2">Uncharacterized protein</fullName>
    </submittedName>
</protein>
<dbReference type="Proteomes" id="UP000749646">
    <property type="component" value="Unassembled WGS sequence"/>
</dbReference>
<comment type="caution">
    <text evidence="2">The sequence shown here is derived from an EMBL/GenBank/DDBJ whole genome shotgun (WGS) entry which is preliminary data.</text>
</comment>
<sequence length="214" mass="22657">MRFTTVATSLIAFASTVLAAEPWKNIGGDLAYVGPTYNGTFKAGDTIPFEYTFFSPKIVNLNGTTNGTAPNTGTATLTSLAWLGETGNQTLQVTLDNGRASGYSATCMSTDVCTGNYYPKRIDLLIPTDVYPSNYTIILGYTLSLAGSRTIFYKEPVTIVAASANITSPKALIPNAPSVQVTLPVYTKSSGLVNQTPKTIVGATIILASLFLMI</sequence>
<organism evidence="2 3">
    <name type="scientific">Modicella reniformis</name>
    <dbReference type="NCBI Taxonomy" id="1440133"/>
    <lineage>
        <taxon>Eukaryota</taxon>
        <taxon>Fungi</taxon>
        <taxon>Fungi incertae sedis</taxon>
        <taxon>Mucoromycota</taxon>
        <taxon>Mortierellomycotina</taxon>
        <taxon>Mortierellomycetes</taxon>
        <taxon>Mortierellales</taxon>
        <taxon>Mortierellaceae</taxon>
        <taxon>Modicella</taxon>
    </lineage>
</organism>
<keyword evidence="1" id="KW-0732">Signal</keyword>
<name>A0A9P6JGQ8_9FUNG</name>
<feature type="chain" id="PRO_5040228000" evidence="1">
    <location>
        <begin position="20"/>
        <end position="214"/>
    </location>
</feature>
<dbReference type="EMBL" id="JAAAHW010004237">
    <property type="protein sequence ID" value="KAF9976778.1"/>
    <property type="molecule type" value="Genomic_DNA"/>
</dbReference>
<keyword evidence="3" id="KW-1185">Reference proteome</keyword>
<dbReference type="OrthoDB" id="2394782at2759"/>
<gene>
    <name evidence="2" type="ORF">BGZ65_007678</name>
</gene>
<feature type="signal peptide" evidence="1">
    <location>
        <begin position="1"/>
        <end position="19"/>
    </location>
</feature>
<accession>A0A9P6JGQ8</accession>